<gene>
    <name evidence="2" type="ORF">FBZ82_12610</name>
</gene>
<dbReference type="AlphaFoldDB" id="A0A560AFZ8"/>
<proteinExistence type="predicted"/>
<feature type="compositionally biased region" description="Polar residues" evidence="1">
    <location>
        <begin position="223"/>
        <end position="237"/>
    </location>
</feature>
<comment type="caution">
    <text evidence="2">The sequence shown here is derived from an EMBL/GenBank/DDBJ whole genome shotgun (WGS) entry which is preliminary data.</text>
</comment>
<accession>A0A560AFZ8</accession>
<name>A0A560AFZ8_AZOBR</name>
<evidence type="ECO:0000313" key="3">
    <source>
        <dbReference type="Proteomes" id="UP000316083"/>
    </source>
</evidence>
<dbReference type="RefSeq" id="WP_145679957.1">
    <property type="nucleotide sequence ID" value="NZ_VITF01000026.1"/>
</dbReference>
<dbReference type="Gene3D" id="1.10.530.10">
    <property type="match status" value="1"/>
</dbReference>
<protein>
    <submittedName>
        <fullName evidence="2">Uncharacterized protein</fullName>
    </submittedName>
</protein>
<feature type="region of interest" description="Disordered" evidence="1">
    <location>
        <begin position="215"/>
        <end position="237"/>
    </location>
</feature>
<evidence type="ECO:0000256" key="1">
    <source>
        <dbReference type="SAM" id="MobiDB-lite"/>
    </source>
</evidence>
<organism evidence="2 3">
    <name type="scientific">Azospirillum brasilense</name>
    <dbReference type="NCBI Taxonomy" id="192"/>
    <lineage>
        <taxon>Bacteria</taxon>
        <taxon>Pseudomonadati</taxon>
        <taxon>Pseudomonadota</taxon>
        <taxon>Alphaproteobacteria</taxon>
        <taxon>Rhodospirillales</taxon>
        <taxon>Azospirillaceae</taxon>
        <taxon>Azospirillum</taxon>
    </lineage>
</organism>
<sequence length="730" mass="78737">MTMDLWATLGQVGNQITDTATQLGLQEQKRRYVTFLGNTEVDARTKLLELQDKHRENPDGFRNEWDSYRKGVIKGAPAPYAQQIDLMLREEGNRGLGVVLNARHAKDEKLADQAIAARLEMSEADVLTAAASGDDGRFVTALGTYRAIIEAGASSGLLAPERGALLYSNLEGRARQELVTNAVRGTFWSDGADAARGLLDHVVVPYAAKVIGAEWSASGPDKNPNSTAAGPGQFRNSTWVPTLRKHAPELAAGKTDEQVLALRDSGTPQERRALHVRMVDGYGNANETFLKANGVEKVGDAEKYLAHFAGPAGALAVLQADPNTPVRKLLGADAIAANANMRRGGKGFADWTVGDLRAWANGKMDEGATPPGQDYGLTPEMRDRLKKGMTGLIRDLEQQASGVVLQWAAGEDPLSAYGMLMSGQADPKASEAYRLLSGEGKMALRKELLSAASGAAGLADREERLDEKRRTASSNRALYELASLDPATPDYLARRGELIGQVRALGVVNPEAFAKLNEQSRNAGPDNPELLFVLEGQIERGVISNGEALTTFMGRGLSYDTGRRLLDKLNRVGDDRYKTGLARIRAAAGLVEGGLFQANSAEAKAASRIRIAFDDAVDTARQAGTPFDPVEVAKRVIDGDRAQQQTRDASPLVQQYRAELKAAADKVRAAGLRDGQGNVIALEFNSTDDIEAARRLSDPKSGVFGVFKRDLFNERELTQLRTAIQQVHGD</sequence>
<evidence type="ECO:0000313" key="2">
    <source>
        <dbReference type="EMBL" id="TWA59249.1"/>
    </source>
</evidence>
<reference evidence="2 3" key="1">
    <citation type="submission" date="2019-06" db="EMBL/GenBank/DDBJ databases">
        <title>Genomic Encyclopedia of Type Strains, Phase IV (KMG-V): Genome sequencing to study the core and pangenomes of soil and plant-associated prokaryotes.</title>
        <authorList>
            <person name="Whitman W."/>
        </authorList>
    </citation>
    <scope>NUCLEOTIDE SEQUENCE [LARGE SCALE GENOMIC DNA]</scope>
    <source>
        <strain evidence="2 3">BR 11796</strain>
    </source>
</reference>
<dbReference type="EMBL" id="VITF01000026">
    <property type="protein sequence ID" value="TWA59249.1"/>
    <property type="molecule type" value="Genomic_DNA"/>
</dbReference>
<dbReference type="Proteomes" id="UP000316083">
    <property type="component" value="Unassembled WGS sequence"/>
</dbReference>